<evidence type="ECO:0000259" key="1">
    <source>
        <dbReference type="Pfam" id="PF00248"/>
    </source>
</evidence>
<dbReference type="InterPro" id="IPR018170">
    <property type="entry name" value="Aldo/ket_reductase_CS"/>
</dbReference>
<keyword evidence="3" id="KW-1185">Reference proteome</keyword>
<dbReference type="InterPro" id="IPR036812">
    <property type="entry name" value="NAD(P)_OxRdtase_dom_sf"/>
</dbReference>
<protein>
    <recommendedName>
        <fullName evidence="1">NADP-dependent oxidoreductase domain-containing protein</fullName>
    </recommendedName>
</protein>
<dbReference type="OrthoDB" id="416253at2759"/>
<dbReference type="EMBL" id="SEOQ01000003">
    <property type="protein sequence ID" value="TFY72884.1"/>
    <property type="molecule type" value="Genomic_DNA"/>
</dbReference>
<dbReference type="InterPro" id="IPR020471">
    <property type="entry name" value="AKR"/>
</dbReference>
<dbReference type="PROSITE" id="PS00062">
    <property type="entry name" value="ALDOKETO_REDUCTASE_2"/>
    <property type="match status" value="1"/>
</dbReference>
<proteinExistence type="predicted"/>
<dbReference type="STRING" id="205917.A0A4Y9ZEJ6"/>
<dbReference type="AlphaFoldDB" id="A0A4Y9ZEJ6"/>
<dbReference type="GO" id="GO:0016491">
    <property type="term" value="F:oxidoreductase activity"/>
    <property type="evidence" value="ECO:0007669"/>
    <property type="project" value="InterPro"/>
</dbReference>
<name>A0A4Y9ZEJ6_9AGAM</name>
<dbReference type="PANTHER" id="PTHR43827:SF13">
    <property type="entry name" value="ALDO_KETO REDUCTASE FAMILY PROTEIN"/>
    <property type="match status" value="1"/>
</dbReference>
<dbReference type="PRINTS" id="PR00069">
    <property type="entry name" value="ALDKETRDTASE"/>
</dbReference>
<feature type="domain" description="NADP-dependent oxidoreductase" evidence="1">
    <location>
        <begin position="8"/>
        <end position="196"/>
    </location>
</feature>
<dbReference type="InterPro" id="IPR023210">
    <property type="entry name" value="NADP_OxRdtase_dom"/>
</dbReference>
<sequence>MRKLTYLKLATKCINKTHGYESTLRGVDASLEKFGFDYIDLFLIHDPMSGSERRIATYRALLEARDKGKIRSVGVSNYGIRHLEEIEKSGMELPAVNQIELHPFCQQKPIVAWCRARGIVIQAYCPLIRGRMDNPVIIGVAKKHNRDPAQILIRWSLQRGFSPLPKSEHKERIISNIQLYDFELDEHDMRALDALDRGDEGAIQWNPIHVP</sequence>
<evidence type="ECO:0000313" key="2">
    <source>
        <dbReference type="EMBL" id="TFY72884.1"/>
    </source>
</evidence>
<dbReference type="Proteomes" id="UP000298327">
    <property type="component" value="Unassembled WGS sequence"/>
</dbReference>
<evidence type="ECO:0000313" key="3">
    <source>
        <dbReference type="Proteomes" id="UP000298327"/>
    </source>
</evidence>
<dbReference type="SUPFAM" id="SSF51430">
    <property type="entry name" value="NAD(P)-linked oxidoreductase"/>
    <property type="match status" value="1"/>
</dbReference>
<dbReference type="Gene3D" id="3.20.20.100">
    <property type="entry name" value="NADP-dependent oxidoreductase domain"/>
    <property type="match status" value="1"/>
</dbReference>
<dbReference type="CDD" id="cd19071">
    <property type="entry name" value="AKR_AKR1-5-like"/>
    <property type="match status" value="1"/>
</dbReference>
<reference evidence="2 3" key="1">
    <citation type="submission" date="2019-02" db="EMBL/GenBank/DDBJ databases">
        <title>Genome sequencing of the rare red list fungi Dentipellis fragilis.</title>
        <authorList>
            <person name="Buettner E."/>
            <person name="Kellner H."/>
        </authorList>
    </citation>
    <scope>NUCLEOTIDE SEQUENCE [LARGE SCALE GENOMIC DNA]</scope>
    <source>
        <strain evidence="2 3">DSM 105465</strain>
    </source>
</reference>
<accession>A0A4Y9ZEJ6</accession>
<gene>
    <name evidence="2" type="ORF">EVG20_g150</name>
</gene>
<organism evidence="2 3">
    <name type="scientific">Dentipellis fragilis</name>
    <dbReference type="NCBI Taxonomy" id="205917"/>
    <lineage>
        <taxon>Eukaryota</taxon>
        <taxon>Fungi</taxon>
        <taxon>Dikarya</taxon>
        <taxon>Basidiomycota</taxon>
        <taxon>Agaricomycotina</taxon>
        <taxon>Agaricomycetes</taxon>
        <taxon>Russulales</taxon>
        <taxon>Hericiaceae</taxon>
        <taxon>Dentipellis</taxon>
    </lineage>
</organism>
<comment type="caution">
    <text evidence="2">The sequence shown here is derived from an EMBL/GenBank/DDBJ whole genome shotgun (WGS) entry which is preliminary data.</text>
</comment>
<dbReference type="Pfam" id="PF00248">
    <property type="entry name" value="Aldo_ket_red"/>
    <property type="match status" value="1"/>
</dbReference>
<dbReference type="PANTHER" id="PTHR43827">
    <property type="entry name" value="2,5-DIKETO-D-GLUCONIC ACID REDUCTASE"/>
    <property type="match status" value="1"/>
</dbReference>